<dbReference type="EMBL" id="ACVQ01000028">
    <property type="protein sequence ID" value="EET78975.1"/>
    <property type="molecule type" value="Genomic_DNA"/>
</dbReference>
<sequence length="97" mass="10323">MLLPQEEAVDAIGAADNLSITVVTLLNDTLEEILSLKKSGADVIVVGPTVLMSPKALFDRGVSCAGGIYTTRVGDFLDVIVQAGLEYRFSANLRKNL</sequence>
<protein>
    <recommendedName>
        <fullName evidence="1">Putative heavy-metal chelation domain-containing protein</fullName>
    </recommendedName>
</protein>
<evidence type="ECO:0000313" key="2">
    <source>
        <dbReference type="EMBL" id="EET78975.1"/>
    </source>
</evidence>
<proteinExistence type="predicted"/>
<comment type="caution">
    <text evidence="2">The sequence shown here is derived from an EMBL/GenBank/DDBJ whole genome shotgun (WGS) entry which is preliminary data.</text>
</comment>
<organism evidence="2 3">
    <name type="scientific">Campylobacter showae RM3277</name>
    <dbReference type="NCBI Taxonomy" id="553219"/>
    <lineage>
        <taxon>Bacteria</taxon>
        <taxon>Pseudomonadati</taxon>
        <taxon>Campylobacterota</taxon>
        <taxon>Epsilonproteobacteria</taxon>
        <taxon>Campylobacterales</taxon>
        <taxon>Campylobacteraceae</taxon>
        <taxon>Campylobacter</taxon>
    </lineage>
</organism>
<evidence type="ECO:0000313" key="3">
    <source>
        <dbReference type="Proteomes" id="UP000003107"/>
    </source>
</evidence>
<gene>
    <name evidence="2" type="ORF">CAMSH0001_1049</name>
</gene>
<dbReference type="SUPFAM" id="SSF159713">
    <property type="entry name" value="Dhaf3308-like"/>
    <property type="match status" value="1"/>
</dbReference>
<reference evidence="2 3" key="1">
    <citation type="submission" date="2009-07" db="EMBL/GenBank/DDBJ databases">
        <authorList>
            <person name="Madupu R."/>
            <person name="Sebastian Y."/>
            <person name="Durkin A.S."/>
            <person name="Torralba M."/>
            <person name="Methe B."/>
            <person name="Sutton G.G."/>
            <person name="Strausberg R.L."/>
            <person name="Nelson K.E."/>
        </authorList>
    </citation>
    <scope>NUCLEOTIDE SEQUENCE [LARGE SCALE GENOMIC DNA]</scope>
    <source>
        <strain evidence="2 3">RM3277</strain>
    </source>
</reference>
<accession>C6RHU5</accession>
<keyword evidence="3" id="KW-1185">Reference proteome</keyword>
<dbReference type="Pfam" id="PF04016">
    <property type="entry name" value="DUF364"/>
    <property type="match status" value="1"/>
</dbReference>
<dbReference type="Gene3D" id="3.40.50.11590">
    <property type="match status" value="1"/>
</dbReference>
<dbReference type="STRING" id="553219.CAMSH0001_1049"/>
<dbReference type="Proteomes" id="UP000003107">
    <property type="component" value="Unassembled WGS sequence"/>
</dbReference>
<evidence type="ECO:0000259" key="1">
    <source>
        <dbReference type="Pfam" id="PF04016"/>
    </source>
</evidence>
<dbReference type="eggNOG" id="COG2014">
    <property type="taxonomic scope" value="Bacteria"/>
</dbReference>
<dbReference type="InterPro" id="IPR007161">
    <property type="entry name" value="DUF364"/>
</dbReference>
<dbReference type="AlphaFoldDB" id="C6RHU5"/>
<dbReference type="OrthoDB" id="252759at2"/>
<feature type="domain" description="Putative heavy-metal chelation" evidence="1">
    <location>
        <begin position="3"/>
        <end position="96"/>
    </location>
</feature>
<name>C6RHU5_9BACT</name>